<keyword evidence="1" id="KW-0472">Membrane</keyword>
<feature type="non-terminal residue" evidence="2">
    <location>
        <position position="55"/>
    </location>
</feature>
<evidence type="ECO:0000256" key="1">
    <source>
        <dbReference type="SAM" id="Phobius"/>
    </source>
</evidence>
<keyword evidence="1" id="KW-0812">Transmembrane</keyword>
<protein>
    <submittedName>
        <fullName evidence="2">Uncharacterized protein</fullName>
    </submittedName>
</protein>
<accession>A0A8S3Z5Q2</accession>
<proteinExistence type="predicted"/>
<dbReference type="OrthoDB" id="9990906at2759"/>
<keyword evidence="3" id="KW-1185">Reference proteome</keyword>
<sequence>RSKTTRMLIAISFTYIATTLPTMIITIAVYVFFQKYGAAFAPTFVRLVPWIHFLQ</sequence>
<evidence type="ECO:0000313" key="2">
    <source>
        <dbReference type="EMBL" id="CAG5123628.1"/>
    </source>
</evidence>
<organism evidence="2 3">
    <name type="scientific">Candidula unifasciata</name>
    <dbReference type="NCBI Taxonomy" id="100452"/>
    <lineage>
        <taxon>Eukaryota</taxon>
        <taxon>Metazoa</taxon>
        <taxon>Spiralia</taxon>
        <taxon>Lophotrochozoa</taxon>
        <taxon>Mollusca</taxon>
        <taxon>Gastropoda</taxon>
        <taxon>Heterobranchia</taxon>
        <taxon>Euthyneura</taxon>
        <taxon>Panpulmonata</taxon>
        <taxon>Eupulmonata</taxon>
        <taxon>Stylommatophora</taxon>
        <taxon>Helicina</taxon>
        <taxon>Helicoidea</taxon>
        <taxon>Geomitridae</taxon>
        <taxon>Candidula</taxon>
    </lineage>
</organism>
<feature type="transmembrane region" description="Helical" evidence="1">
    <location>
        <begin position="7"/>
        <end position="33"/>
    </location>
</feature>
<gene>
    <name evidence="2" type="ORF">CUNI_LOCUS9186</name>
</gene>
<dbReference type="Proteomes" id="UP000678393">
    <property type="component" value="Unassembled WGS sequence"/>
</dbReference>
<dbReference type="AlphaFoldDB" id="A0A8S3Z5Q2"/>
<name>A0A8S3Z5Q2_9EUPU</name>
<keyword evidence="1" id="KW-1133">Transmembrane helix</keyword>
<dbReference type="EMBL" id="CAJHNH020001571">
    <property type="protein sequence ID" value="CAG5123628.1"/>
    <property type="molecule type" value="Genomic_DNA"/>
</dbReference>
<feature type="non-terminal residue" evidence="2">
    <location>
        <position position="1"/>
    </location>
</feature>
<evidence type="ECO:0000313" key="3">
    <source>
        <dbReference type="Proteomes" id="UP000678393"/>
    </source>
</evidence>
<reference evidence="2" key="1">
    <citation type="submission" date="2021-04" db="EMBL/GenBank/DDBJ databases">
        <authorList>
            <consortium name="Molecular Ecology Group"/>
        </authorList>
    </citation>
    <scope>NUCLEOTIDE SEQUENCE</scope>
</reference>
<comment type="caution">
    <text evidence="2">The sequence shown here is derived from an EMBL/GenBank/DDBJ whole genome shotgun (WGS) entry which is preliminary data.</text>
</comment>